<keyword evidence="1" id="KW-1133">Transmembrane helix</keyword>
<feature type="transmembrane region" description="Helical" evidence="1">
    <location>
        <begin position="249"/>
        <end position="270"/>
    </location>
</feature>
<protein>
    <submittedName>
        <fullName evidence="2">DUF1385 domain-containing protein</fullName>
    </submittedName>
</protein>
<dbReference type="InterPro" id="IPR010787">
    <property type="entry name" value="DUF1385"/>
</dbReference>
<evidence type="ECO:0000256" key="1">
    <source>
        <dbReference type="SAM" id="Phobius"/>
    </source>
</evidence>
<reference evidence="3" key="1">
    <citation type="submission" date="2021-11" db="EMBL/GenBank/DDBJ databases">
        <title>Cultivation dependent microbiological survey of springs from the worlds oldest radium mine currently devoted to the extraction of radon-saturated water.</title>
        <authorList>
            <person name="Kapinusova G."/>
            <person name="Smrhova T."/>
            <person name="Strejcek M."/>
            <person name="Suman J."/>
            <person name="Jani K."/>
            <person name="Pajer P."/>
            <person name="Uhlik O."/>
        </authorList>
    </citation>
    <scope>NUCLEOTIDE SEQUENCE [LARGE SCALE GENOMIC DNA]</scope>
    <source>
        <strain evidence="3">J379</strain>
    </source>
</reference>
<dbReference type="Proteomes" id="UP001058860">
    <property type="component" value="Chromosome"/>
</dbReference>
<dbReference type="PANTHER" id="PTHR42867">
    <property type="entry name" value="MEMBRANE PROTEIN-RELATED"/>
    <property type="match status" value="1"/>
</dbReference>
<dbReference type="EMBL" id="CP088295">
    <property type="protein sequence ID" value="UUY06163.1"/>
    <property type="molecule type" value="Genomic_DNA"/>
</dbReference>
<dbReference type="Pfam" id="PF07136">
    <property type="entry name" value="DUF1385"/>
    <property type="match status" value="1"/>
</dbReference>
<dbReference type="PANTHER" id="PTHR42867:SF1">
    <property type="entry name" value="MEMBRANE PROTEIN-RELATED"/>
    <property type="match status" value="1"/>
</dbReference>
<evidence type="ECO:0000313" key="2">
    <source>
        <dbReference type="EMBL" id="UUY06163.1"/>
    </source>
</evidence>
<keyword evidence="1" id="KW-0812">Transmembrane</keyword>
<feature type="transmembrane region" description="Helical" evidence="1">
    <location>
        <begin position="159"/>
        <end position="179"/>
    </location>
</feature>
<name>A0ABY5PND8_9ACTN</name>
<gene>
    <name evidence="2" type="ORF">LRS13_11825</name>
</gene>
<proteinExistence type="predicted"/>
<sequence length="336" mass="36973">MSDQVQRLSDGTLVASRDVPVGGQAVLEGVMMRGTGHWAVAVRKPLPEQVAGGRHLEADEAALGEIAVERFPLQSVMARHRVLRWPIIRGAIALWESLAIGLRALNIAANAQLAEDEEPISPGTWVGTVIFALALAVGLFFLLPVTLASLLGDSLPNSVAFVVVEKLIRVGVFLAYIWLVSRLSHLQRVFQYHGAEHKTISCYEAGFDLTPENAQRFSRLHPRCGTSFLLIVMIVSVFVFAPLGRPEWYWLLLSRVVGIPLIAGLSFEVIKWLGRNRRHRWARVLMWPGLQLQRLTTREPELPQLAVAIAALESVLEVEEPGAATEAERAGIEVAA</sequence>
<organism evidence="2 3">
    <name type="scientific">Svornostia abyssi</name>
    <dbReference type="NCBI Taxonomy" id="2898438"/>
    <lineage>
        <taxon>Bacteria</taxon>
        <taxon>Bacillati</taxon>
        <taxon>Actinomycetota</taxon>
        <taxon>Thermoleophilia</taxon>
        <taxon>Solirubrobacterales</taxon>
        <taxon>Baekduiaceae</taxon>
        <taxon>Svornostia</taxon>
    </lineage>
</organism>
<accession>A0ABY5PND8</accession>
<keyword evidence="3" id="KW-1185">Reference proteome</keyword>
<keyword evidence="1" id="KW-0472">Membrane</keyword>
<evidence type="ECO:0000313" key="3">
    <source>
        <dbReference type="Proteomes" id="UP001058860"/>
    </source>
</evidence>
<feature type="transmembrane region" description="Helical" evidence="1">
    <location>
        <begin position="224"/>
        <end position="243"/>
    </location>
</feature>
<dbReference type="RefSeq" id="WP_353866592.1">
    <property type="nucleotide sequence ID" value="NZ_CP088295.1"/>
</dbReference>
<feature type="transmembrane region" description="Helical" evidence="1">
    <location>
        <begin position="125"/>
        <end position="147"/>
    </location>
</feature>